<organism evidence="1 2">
    <name type="scientific">Tomitella cavernea</name>
    <dbReference type="NCBI Taxonomy" id="1387982"/>
    <lineage>
        <taxon>Bacteria</taxon>
        <taxon>Bacillati</taxon>
        <taxon>Actinomycetota</taxon>
        <taxon>Actinomycetes</taxon>
        <taxon>Mycobacteriales</taxon>
        <taxon>Tomitella</taxon>
    </lineage>
</organism>
<accession>A0ABP9CSL7</accession>
<dbReference type="RefSeq" id="WP_345602243.1">
    <property type="nucleotide sequence ID" value="NZ_BAABKQ010000001.1"/>
</dbReference>
<gene>
    <name evidence="1" type="ORF">GCM10023353_18140</name>
</gene>
<dbReference type="PANTHER" id="PTHR35585:SF1">
    <property type="entry name" value="HHE DOMAIN PROTEIN (AFU_ORTHOLOGUE AFUA_4G00730)"/>
    <property type="match status" value="1"/>
</dbReference>
<evidence type="ECO:0000313" key="2">
    <source>
        <dbReference type="Proteomes" id="UP001500839"/>
    </source>
</evidence>
<protein>
    <submittedName>
        <fullName evidence="1">Hemerythrin domain-containing protein</fullName>
    </submittedName>
</protein>
<evidence type="ECO:0000313" key="1">
    <source>
        <dbReference type="EMBL" id="GAA4813528.1"/>
    </source>
</evidence>
<comment type="caution">
    <text evidence="1">The sequence shown here is derived from an EMBL/GenBank/DDBJ whole genome shotgun (WGS) entry which is preliminary data.</text>
</comment>
<dbReference type="EMBL" id="BAABKQ010000001">
    <property type="protein sequence ID" value="GAA4813528.1"/>
    <property type="molecule type" value="Genomic_DNA"/>
</dbReference>
<name>A0ABP9CSL7_9ACTN</name>
<reference evidence="2" key="1">
    <citation type="journal article" date="2019" name="Int. J. Syst. Evol. Microbiol.">
        <title>The Global Catalogue of Microorganisms (GCM) 10K type strain sequencing project: providing services to taxonomists for standard genome sequencing and annotation.</title>
        <authorList>
            <consortium name="The Broad Institute Genomics Platform"/>
            <consortium name="The Broad Institute Genome Sequencing Center for Infectious Disease"/>
            <person name="Wu L."/>
            <person name="Ma J."/>
        </authorList>
    </citation>
    <scope>NUCLEOTIDE SEQUENCE [LARGE SCALE GENOMIC DNA]</scope>
    <source>
        <strain evidence="2">JCM 18542</strain>
    </source>
</reference>
<dbReference type="Gene3D" id="1.20.120.520">
    <property type="entry name" value="nmb1532 protein domain like"/>
    <property type="match status" value="1"/>
</dbReference>
<dbReference type="PANTHER" id="PTHR35585">
    <property type="entry name" value="HHE DOMAIN PROTEIN (AFU_ORTHOLOGUE AFUA_4G00730)"/>
    <property type="match status" value="1"/>
</dbReference>
<proteinExistence type="predicted"/>
<dbReference type="Proteomes" id="UP001500839">
    <property type="component" value="Unassembled WGS sequence"/>
</dbReference>
<keyword evidence="2" id="KW-1185">Reference proteome</keyword>
<sequence length="153" mass="16509">MRLATTRVIAESQHETAEERVFWLAVRRMVDGGDELAVTALGPEADGTGLLQKIGKGDAGTEEFEQAMSEFDTAAREHIEFEESRVWPPLRGAANGQQLAAIGEHLNMAKRTAPTRPHPHTPSTTGVQETLGAAVSAVDRARDVVTGRKKDAP</sequence>